<dbReference type="AlphaFoldDB" id="A0A1E1LNP3"/>
<protein>
    <submittedName>
        <fullName evidence="1">Uncharacterized protein</fullName>
    </submittedName>
</protein>
<dbReference type="Proteomes" id="UP000178129">
    <property type="component" value="Unassembled WGS sequence"/>
</dbReference>
<accession>A0A1E1LNP3</accession>
<reference evidence="2" key="1">
    <citation type="submission" date="2016-03" db="EMBL/GenBank/DDBJ databases">
        <authorList>
            <person name="Ploux O."/>
        </authorList>
    </citation>
    <scope>NUCLEOTIDE SEQUENCE [LARGE SCALE GENOMIC DNA]</scope>
    <source>
        <strain evidence="2">UK7</strain>
    </source>
</reference>
<dbReference type="EMBL" id="FJUW01000068">
    <property type="protein sequence ID" value="CZT12080.1"/>
    <property type="molecule type" value="Genomic_DNA"/>
</dbReference>
<sequence length="224" mass="24805">MSGTSADAPGVKHTNGCNPSQVASREISFRYYIESDTSYTGIPIDLGPSIYPSSYMIFSTILVIASKSGDNDIVPRSTIILYINRPNQLSLIIKYTILSSLLPSSEAKDAELNRGEKVFKELEFIKEFIKKAIFKAIISNTREKRNLPSSSEIASDLDTPGPSLKKKARRISYYTRSTARATLVNLDKELDIVIPIPDIPDLLEAPETLGEKASKVEVVEEVEF</sequence>
<gene>
    <name evidence="1" type="ORF">RCO7_11297</name>
</gene>
<organism evidence="1 2">
    <name type="scientific">Rhynchosporium graminicola</name>
    <dbReference type="NCBI Taxonomy" id="2792576"/>
    <lineage>
        <taxon>Eukaryota</taxon>
        <taxon>Fungi</taxon>
        <taxon>Dikarya</taxon>
        <taxon>Ascomycota</taxon>
        <taxon>Pezizomycotina</taxon>
        <taxon>Leotiomycetes</taxon>
        <taxon>Helotiales</taxon>
        <taxon>Ploettnerulaceae</taxon>
        <taxon>Rhynchosporium</taxon>
    </lineage>
</organism>
<evidence type="ECO:0000313" key="2">
    <source>
        <dbReference type="Proteomes" id="UP000178129"/>
    </source>
</evidence>
<name>A0A1E1LNP3_9HELO</name>
<keyword evidence="2" id="KW-1185">Reference proteome</keyword>
<dbReference type="InParanoid" id="A0A1E1LNP3"/>
<evidence type="ECO:0000313" key="1">
    <source>
        <dbReference type="EMBL" id="CZT12080.1"/>
    </source>
</evidence>
<proteinExistence type="predicted"/>
<comment type="caution">
    <text evidence="1">The sequence shown here is derived from an EMBL/GenBank/DDBJ whole genome shotgun (WGS) entry which is preliminary data.</text>
</comment>